<dbReference type="AlphaFoldDB" id="A0A0T5VRP0"/>
<name>A0A0T5VRP0_9SPHI</name>
<evidence type="ECO:0008006" key="3">
    <source>
        <dbReference type="Google" id="ProtNLM"/>
    </source>
</evidence>
<proteinExistence type="predicted"/>
<comment type="caution">
    <text evidence="1">The sequence shown here is derived from an EMBL/GenBank/DDBJ whole genome shotgun (WGS) entry which is preliminary data.</text>
</comment>
<accession>A0A0T5VRP0</accession>
<protein>
    <recommendedName>
        <fullName evidence="3">YtxH domain-containing protein</fullName>
    </recommendedName>
</protein>
<dbReference type="STRING" id="687842.ASU31_09970"/>
<gene>
    <name evidence="1" type="ORF">ASU31_09970</name>
</gene>
<dbReference type="Proteomes" id="UP000051950">
    <property type="component" value="Unassembled WGS sequence"/>
</dbReference>
<sequence length="64" mass="7447">MGLLKYAILSAAAVYGFKYATKKRVTDGKSLIDDFKEKAPEYVDKIKNYSEKIRQDYRQTSDLY</sequence>
<dbReference type="OrthoDB" id="798795at2"/>
<organism evidence="1 2">
    <name type="scientific">Pedobacter ginsenosidimutans</name>
    <dbReference type="NCBI Taxonomy" id="687842"/>
    <lineage>
        <taxon>Bacteria</taxon>
        <taxon>Pseudomonadati</taxon>
        <taxon>Bacteroidota</taxon>
        <taxon>Sphingobacteriia</taxon>
        <taxon>Sphingobacteriales</taxon>
        <taxon>Sphingobacteriaceae</taxon>
        <taxon>Pedobacter</taxon>
    </lineage>
</organism>
<evidence type="ECO:0000313" key="2">
    <source>
        <dbReference type="Proteomes" id="UP000051950"/>
    </source>
</evidence>
<dbReference type="EMBL" id="LMZQ01000005">
    <property type="protein sequence ID" value="KRT16480.1"/>
    <property type="molecule type" value="Genomic_DNA"/>
</dbReference>
<reference evidence="1 2" key="1">
    <citation type="submission" date="2015-11" db="EMBL/GenBank/DDBJ databases">
        <title>Sequence of Pedobacter ginsenosidimutans.</title>
        <authorList>
            <person name="Carson E."/>
            <person name="Keyser V."/>
            <person name="Newman J."/>
            <person name="Miller J."/>
        </authorList>
    </citation>
    <scope>NUCLEOTIDE SEQUENCE [LARGE SCALE GENOMIC DNA]</scope>
    <source>
        <strain evidence="1 2">KACC 14530</strain>
    </source>
</reference>
<dbReference type="RefSeq" id="WP_057932164.1">
    <property type="nucleotide sequence ID" value="NZ_LMZQ01000005.1"/>
</dbReference>
<keyword evidence="2" id="KW-1185">Reference proteome</keyword>
<evidence type="ECO:0000313" key="1">
    <source>
        <dbReference type="EMBL" id="KRT16480.1"/>
    </source>
</evidence>